<keyword evidence="2" id="KW-1133">Transmembrane helix</keyword>
<gene>
    <name evidence="4" type="ORF">F4U95_03855</name>
    <name evidence="3" type="ORF">F4U96_03855</name>
</gene>
<dbReference type="GO" id="GO:0016020">
    <property type="term" value="C:membrane"/>
    <property type="evidence" value="ECO:0007669"/>
    <property type="project" value="InterPro"/>
</dbReference>
<comment type="caution">
    <text evidence="4">The sequence shown here is derived from an EMBL/GenBank/DDBJ whole genome shotgun (WGS) entry which is preliminary data.</text>
</comment>
<feature type="transmembrane region" description="Helical" evidence="2">
    <location>
        <begin position="96"/>
        <end position="114"/>
    </location>
</feature>
<sequence length="144" mass="14973">MASFPDQQPAAHCPSAQDGGVSRGPTAWLDGLALCASSLCTLHCLGLPLLFALLPAFASRIDPGESFHLVMLALAVPTSLFALVQGRRRHGGWAPLPIGIAGLTLMGVGALIAEDALAETLWTVAGSLMLAGAHILNWRRGLAR</sequence>
<evidence type="ECO:0000313" key="6">
    <source>
        <dbReference type="Proteomes" id="UP000326364"/>
    </source>
</evidence>
<evidence type="ECO:0000313" key="3">
    <source>
        <dbReference type="EMBL" id="KAA9020804.1"/>
    </source>
</evidence>
<evidence type="ECO:0000313" key="5">
    <source>
        <dbReference type="Proteomes" id="UP000325933"/>
    </source>
</evidence>
<keyword evidence="6" id="KW-1185">Reference proteome</keyword>
<keyword evidence="2" id="KW-0812">Transmembrane</keyword>
<dbReference type="Pfam" id="PF03203">
    <property type="entry name" value="MerC"/>
    <property type="match status" value="1"/>
</dbReference>
<dbReference type="RefSeq" id="WP_150424636.1">
    <property type="nucleotide sequence ID" value="NZ_VYQA01000002.1"/>
</dbReference>
<proteinExistence type="predicted"/>
<dbReference type="EMBL" id="VYQA01000002">
    <property type="protein sequence ID" value="KAA9033131.1"/>
    <property type="molecule type" value="Genomic_DNA"/>
</dbReference>
<accession>A0A5J5I7K1</accession>
<dbReference type="EMBL" id="VYQB01000002">
    <property type="protein sequence ID" value="KAA9020804.1"/>
    <property type="molecule type" value="Genomic_DNA"/>
</dbReference>
<evidence type="ECO:0000256" key="2">
    <source>
        <dbReference type="SAM" id="Phobius"/>
    </source>
</evidence>
<keyword evidence="2" id="KW-0472">Membrane</keyword>
<feature type="transmembrane region" description="Helical" evidence="2">
    <location>
        <begin position="32"/>
        <end position="54"/>
    </location>
</feature>
<dbReference type="Proteomes" id="UP000325933">
    <property type="component" value="Unassembled WGS sequence"/>
</dbReference>
<name>A0A5J5I7K1_9SPHN</name>
<evidence type="ECO:0000313" key="4">
    <source>
        <dbReference type="EMBL" id="KAA9033131.1"/>
    </source>
</evidence>
<dbReference type="AlphaFoldDB" id="A0A5J5I7K1"/>
<dbReference type="Proteomes" id="UP000326364">
    <property type="component" value="Unassembled WGS sequence"/>
</dbReference>
<feature type="transmembrane region" description="Helical" evidence="2">
    <location>
        <begin position="120"/>
        <end position="138"/>
    </location>
</feature>
<evidence type="ECO:0000256" key="1">
    <source>
        <dbReference type="SAM" id="MobiDB-lite"/>
    </source>
</evidence>
<organism evidence="4 5">
    <name type="scientific">Sphingobium limneticum</name>
    <dbReference type="NCBI Taxonomy" id="1007511"/>
    <lineage>
        <taxon>Bacteria</taxon>
        <taxon>Pseudomonadati</taxon>
        <taxon>Pseudomonadota</taxon>
        <taxon>Alphaproteobacteria</taxon>
        <taxon>Sphingomonadales</taxon>
        <taxon>Sphingomonadaceae</taxon>
        <taxon>Sphingobium</taxon>
    </lineage>
</organism>
<protein>
    <submittedName>
        <fullName evidence="4">MerC domain-containing protein</fullName>
    </submittedName>
</protein>
<dbReference type="InterPro" id="IPR004891">
    <property type="entry name" value="Mercury-R_MerC"/>
</dbReference>
<reference evidence="5 6" key="1">
    <citation type="submission" date="2019-09" db="EMBL/GenBank/DDBJ databases">
        <authorList>
            <person name="Feng G."/>
        </authorList>
    </citation>
    <scope>NUCLEOTIDE SEQUENCE [LARGE SCALE GENOMIC DNA]</scope>
    <source>
        <strain evidence="4 5">KACC 19283</strain>
        <strain evidence="3 6">KACC 19284</strain>
    </source>
</reference>
<feature type="region of interest" description="Disordered" evidence="1">
    <location>
        <begin position="1"/>
        <end position="20"/>
    </location>
</feature>
<dbReference type="GO" id="GO:0015097">
    <property type="term" value="F:mercury ion transmembrane transporter activity"/>
    <property type="evidence" value="ECO:0007669"/>
    <property type="project" value="InterPro"/>
</dbReference>
<feature type="transmembrane region" description="Helical" evidence="2">
    <location>
        <begin position="66"/>
        <end position="84"/>
    </location>
</feature>